<evidence type="ECO:0000313" key="1">
    <source>
        <dbReference type="EMBL" id="DAF65090.1"/>
    </source>
</evidence>
<reference evidence="1" key="1">
    <citation type="journal article" date="2021" name="Proc. Natl. Acad. Sci. U.S.A.">
        <title>A Catalog of Tens of Thousands of Viruses from Human Metagenomes Reveals Hidden Associations with Chronic Diseases.</title>
        <authorList>
            <person name="Tisza M.J."/>
            <person name="Buck C.B."/>
        </authorList>
    </citation>
    <scope>NUCLEOTIDE SEQUENCE</scope>
    <source>
        <strain evidence="1">Ctb6217</strain>
    </source>
</reference>
<protein>
    <submittedName>
        <fullName evidence="1">Uncharacterized protein</fullName>
    </submittedName>
</protein>
<dbReference type="EMBL" id="BK032873">
    <property type="protein sequence ID" value="DAF65090.1"/>
    <property type="molecule type" value="Genomic_DNA"/>
</dbReference>
<sequence>MKALADEIRKRLGNVNIDELPDLLTIYNLAKI</sequence>
<name>A0A8S5TPM1_9CAUD</name>
<accession>A0A8S5TPM1</accession>
<proteinExistence type="predicted"/>
<organism evidence="1">
    <name type="scientific">Siphoviridae sp. ctb6217</name>
    <dbReference type="NCBI Taxonomy" id="2827898"/>
    <lineage>
        <taxon>Viruses</taxon>
        <taxon>Duplodnaviria</taxon>
        <taxon>Heunggongvirae</taxon>
        <taxon>Uroviricota</taxon>
        <taxon>Caudoviricetes</taxon>
    </lineage>
</organism>